<dbReference type="PANTHER" id="PTHR11102:SF160">
    <property type="entry name" value="ERAD-ASSOCIATED E3 UBIQUITIN-PROTEIN LIGASE COMPONENT HRD3"/>
    <property type="match status" value="1"/>
</dbReference>
<organism evidence="3 4">
    <name type="scientific">Flavobacterium sangjuense</name>
    <dbReference type="NCBI Taxonomy" id="2518177"/>
    <lineage>
        <taxon>Bacteria</taxon>
        <taxon>Pseudomonadati</taxon>
        <taxon>Bacteroidota</taxon>
        <taxon>Flavobacteriia</taxon>
        <taxon>Flavobacteriales</taxon>
        <taxon>Flavobacteriaceae</taxon>
        <taxon>Flavobacterium</taxon>
    </lineage>
</organism>
<keyword evidence="2" id="KW-0732">Signal</keyword>
<keyword evidence="4" id="KW-1185">Reference proteome</keyword>
<feature type="region of interest" description="Disordered" evidence="1">
    <location>
        <begin position="170"/>
        <end position="202"/>
    </location>
</feature>
<feature type="compositionally biased region" description="Polar residues" evidence="1">
    <location>
        <begin position="189"/>
        <end position="202"/>
    </location>
</feature>
<dbReference type="EMBL" id="CP038810">
    <property type="protein sequence ID" value="QBZ98335.1"/>
    <property type="molecule type" value="Genomic_DNA"/>
</dbReference>
<dbReference type="SUPFAM" id="SSF81901">
    <property type="entry name" value="HCP-like"/>
    <property type="match status" value="1"/>
</dbReference>
<dbReference type="Gene3D" id="1.25.40.10">
    <property type="entry name" value="Tetratricopeptide repeat domain"/>
    <property type="match status" value="2"/>
</dbReference>
<dbReference type="PANTHER" id="PTHR11102">
    <property type="entry name" value="SEL-1-LIKE PROTEIN"/>
    <property type="match status" value="1"/>
</dbReference>
<dbReference type="InterPro" id="IPR011990">
    <property type="entry name" value="TPR-like_helical_dom_sf"/>
</dbReference>
<reference evidence="3 4" key="1">
    <citation type="submission" date="2019-04" db="EMBL/GenBank/DDBJ databases">
        <title>Flavobacterium sp. GS03.</title>
        <authorList>
            <person name="Kim H."/>
        </authorList>
    </citation>
    <scope>NUCLEOTIDE SEQUENCE [LARGE SCALE GENOMIC DNA]</scope>
    <source>
        <strain evidence="3 4">GS03</strain>
    </source>
</reference>
<dbReference type="Proteomes" id="UP000296862">
    <property type="component" value="Chromosome"/>
</dbReference>
<evidence type="ECO:0008006" key="5">
    <source>
        <dbReference type="Google" id="ProtNLM"/>
    </source>
</evidence>
<accession>A0A4P7PUI2</accession>
<evidence type="ECO:0000313" key="3">
    <source>
        <dbReference type="EMBL" id="QBZ98335.1"/>
    </source>
</evidence>
<sequence>MKKFLLIALALLSNFANGQTFTKYVDNTQSNGRGFAYTLTIRISLLRTAANSTINSAANGTEYSVELVKVDVDKNKGWYQNGKFYSCSQLEGICNTITFSSIHLQLTYNCQGKVLESNSATFYSIGDTQTMALQPKSVGGSSCNSPTASGIGWVSISDNDTASKISSILQKSNSGNSNTTLGSNTNPGQTKVNGVPANTSGNDPLAHFKTDGKPVSNPMVTKTSSGSGAVDSFTKGYQQGQQISEVATGIVDLFAPTPAQLQRRAAEAAEAERQKKVSDDIERENKEKRFGTLYYYPLIDRATNGDINARMILYLSSYDLWCTKFVPKREEWFNHAFKNKNLDAIMIMSDMEAKLGKERTPYLKEAARLGSLDAMVELGKWYDSKSFTYSGVKSVAGENPEKAIAAFTEAADKGSPNAAYYLGMIYKYGIIEDLSTGGIKNFRKKMHVSYAIAPDEQKAFEWFSKSLQPDYITSLYSKKEWYMKGSYFESKTYLELASMYRKGKVIAKDKDKAKSYEKLHEEYTSYENEKKRRGF</sequence>
<evidence type="ECO:0000256" key="1">
    <source>
        <dbReference type="SAM" id="MobiDB-lite"/>
    </source>
</evidence>
<evidence type="ECO:0000313" key="4">
    <source>
        <dbReference type="Proteomes" id="UP000296862"/>
    </source>
</evidence>
<feature type="chain" id="PRO_5020776592" description="Sel1 repeat family protein" evidence="2">
    <location>
        <begin position="19"/>
        <end position="535"/>
    </location>
</feature>
<feature type="compositionally biased region" description="Polar residues" evidence="1">
    <location>
        <begin position="218"/>
        <end position="227"/>
    </location>
</feature>
<protein>
    <recommendedName>
        <fullName evidence="5">Sel1 repeat family protein</fullName>
    </recommendedName>
</protein>
<feature type="compositionally biased region" description="Low complexity" evidence="1">
    <location>
        <begin position="172"/>
        <end position="188"/>
    </location>
</feature>
<feature type="signal peptide" evidence="2">
    <location>
        <begin position="1"/>
        <end position="18"/>
    </location>
</feature>
<feature type="region of interest" description="Disordered" evidence="1">
    <location>
        <begin position="208"/>
        <end position="227"/>
    </location>
</feature>
<dbReference type="InterPro" id="IPR050767">
    <property type="entry name" value="Sel1_AlgK"/>
</dbReference>
<proteinExistence type="predicted"/>
<dbReference type="OrthoDB" id="1305816at2"/>
<name>A0A4P7PUI2_9FLAO</name>
<gene>
    <name evidence="3" type="ORF">GS03_01840</name>
</gene>
<dbReference type="AlphaFoldDB" id="A0A4P7PUI2"/>
<dbReference type="KEGG" id="fsn:GS03_01840"/>
<dbReference type="RefSeq" id="WP_136152237.1">
    <property type="nucleotide sequence ID" value="NZ_CP038810.1"/>
</dbReference>
<evidence type="ECO:0000256" key="2">
    <source>
        <dbReference type="SAM" id="SignalP"/>
    </source>
</evidence>